<gene>
    <name evidence="1" type="ORF">Slati_2467800</name>
</gene>
<sequence length="81" mass="9134">MIKEGSKRWESTTVGYHPFLLLRDFVHANWPGFKDLTAPLNGFFFFTLETPTAIEDAIEGGPCSYHGQPIVLQRWVPGLAL</sequence>
<proteinExistence type="predicted"/>
<organism evidence="1">
    <name type="scientific">Sesamum latifolium</name>
    <dbReference type="NCBI Taxonomy" id="2727402"/>
    <lineage>
        <taxon>Eukaryota</taxon>
        <taxon>Viridiplantae</taxon>
        <taxon>Streptophyta</taxon>
        <taxon>Embryophyta</taxon>
        <taxon>Tracheophyta</taxon>
        <taxon>Spermatophyta</taxon>
        <taxon>Magnoliopsida</taxon>
        <taxon>eudicotyledons</taxon>
        <taxon>Gunneridae</taxon>
        <taxon>Pentapetalae</taxon>
        <taxon>asterids</taxon>
        <taxon>lamiids</taxon>
        <taxon>Lamiales</taxon>
        <taxon>Pedaliaceae</taxon>
        <taxon>Sesamum</taxon>
    </lineage>
</organism>
<comment type="caution">
    <text evidence="1">The sequence shown here is derived from an EMBL/GenBank/DDBJ whole genome shotgun (WGS) entry which is preliminary data.</text>
</comment>
<name>A0AAW2WET4_9LAMI</name>
<reference evidence="1" key="1">
    <citation type="submission" date="2020-06" db="EMBL/GenBank/DDBJ databases">
        <authorList>
            <person name="Li T."/>
            <person name="Hu X."/>
            <person name="Zhang T."/>
            <person name="Song X."/>
            <person name="Zhang H."/>
            <person name="Dai N."/>
            <person name="Sheng W."/>
            <person name="Hou X."/>
            <person name="Wei L."/>
        </authorList>
    </citation>
    <scope>NUCLEOTIDE SEQUENCE</scope>
    <source>
        <strain evidence="1">KEN1</strain>
        <tissue evidence="1">Leaf</tissue>
    </source>
</reference>
<protein>
    <submittedName>
        <fullName evidence="1">Uncharacterized protein</fullName>
    </submittedName>
</protein>
<reference evidence="1" key="2">
    <citation type="journal article" date="2024" name="Plant">
        <title>Genomic evolution and insights into agronomic trait innovations of Sesamum species.</title>
        <authorList>
            <person name="Miao H."/>
            <person name="Wang L."/>
            <person name="Qu L."/>
            <person name="Liu H."/>
            <person name="Sun Y."/>
            <person name="Le M."/>
            <person name="Wang Q."/>
            <person name="Wei S."/>
            <person name="Zheng Y."/>
            <person name="Lin W."/>
            <person name="Duan Y."/>
            <person name="Cao H."/>
            <person name="Xiong S."/>
            <person name="Wang X."/>
            <person name="Wei L."/>
            <person name="Li C."/>
            <person name="Ma Q."/>
            <person name="Ju M."/>
            <person name="Zhao R."/>
            <person name="Li G."/>
            <person name="Mu C."/>
            <person name="Tian Q."/>
            <person name="Mei H."/>
            <person name="Zhang T."/>
            <person name="Gao T."/>
            <person name="Zhang H."/>
        </authorList>
    </citation>
    <scope>NUCLEOTIDE SEQUENCE</scope>
    <source>
        <strain evidence="1">KEN1</strain>
    </source>
</reference>
<evidence type="ECO:0000313" key="1">
    <source>
        <dbReference type="EMBL" id="KAL0439848.1"/>
    </source>
</evidence>
<accession>A0AAW2WET4</accession>
<dbReference type="EMBL" id="JACGWN010000008">
    <property type="protein sequence ID" value="KAL0439848.1"/>
    <property type="molecule type" value="Genomic_DNA"/>
</dbReference>
<dbReference type="AlphaFoldDB" id="A0AAW2WET4"/>